<dbReference type="EMBL" id="GG693868">
    <property type="protein sequence ID" value="EES53162.1"/>
    <property type="molecule type" value="Genomic_DNA"/>
</dbReference>
<feature type="transmembrane region" description="Helical" evidence="1">
    <location>
        <begin position="39"/>
        <end position="61"/>
    </location>
</feature>
<keyword evidence="3" id="KW-1185">Reference proteome</keyword>
<keyword evidence="1" id="KW-0812">Transmembrane</keyword>
<organism evidence="2 3">
    <name type="scientific">Leptospirillum ferrodiazotrophum</name>
    <dbReference type="NCBI Taxonomy" id="412449"/>
    <lineage>
        <taxon>Bacteria</taxon>
        <taxon>Pseudomonadati</taxon>
        <taxon>Nitrospirota</taxon>
        <taxon>Nitrospiria</taxon>
        <taxon>Nitrospirales</taxon>
        <taxon>Nitrospiraceae</taxon>
        <taxon>Leptospirillum</taxon>
    </lineage>
</organism>
<evidence type="ECO:0000313" key="3">
    <source>
        <dbReference type="Proteomes" id="UP000009374"/>
    </source>
</evidence>
<dbReference type="Proteomes" id="UP000009374">
    <property type="component" value="Unassembled WGS sequence"/>
</dbReference>
<evidence type="ECO:0008006" key="4">
    <source>
        <dbReference type="Google" id="ProtNLM"/>
    </source>
</evidence>
<keyword evidence="1" id="KW-0472">Membrane</keyword>
<proteinExistence type="predicted"/>
<reference evidence="2 3" key="1">
    <citation type="journal article" date="2009" name="Appl. Environ. Microbiol.">
        <title>Community genomic and proteomic analyses of chemoautotrophic iron-oxidizing "Leptospirillum rubarum" (Group II) and "Leptospirillum ferrodiazotrophum" (Group III) bacteria in acid mine drainage biofilms.</title>
        <authorList>
            <person name="Goltsman D.S."/>
            <person name="Denef V.J."/>
            <person name="Singer S.W."/>
            <person name="VerBerkmoes N.C."/>
            <person name="Lefsrud M."/>
            <person name="Mueller R.S."/>
            <person name="Dick G.J."/>
            <person name="Sun C.L."/>
            <person name="Wheeler K.E."/>
            <person name="Zemla A."/>
            <person name="Baker B.J."/>
            <person name="Hauser L."/>
            <person name="Land M."/>
            <person name="Shah M.B."/>
            <person name="Thelen M.P."/>
            <person name="Hettich R.L."/>
            <person name="Banfield J.F."/>
        </authorList>
    </citation>
    <scope>NUCLEOTIDE SEQUENCE [LARGE SCALE GENOMIC DNA]</scope>
</reference>
<dbReference type="Pfam" id="PF11005">
    <property type="entry name" value="DUF2844"/>
    <property type="match status" value="1"/>
</dbReference>
<evidence type="ECO:0000313" key="2">
    <source>
        <dbReference type="EMBL" id="EES53162.1"/>
    </source>
</evidence>
<gene>
    <name evidence="2" type="ORF">UBAL3_80290037</name>
</gene>
<sequence>MFPMLRDRDPCASPLSFGRLALRKGGQSQSGLLCTSRRIFWGGAFFLALFLLPKTAGAAIGQPFSSREAARLGYSHVATASLPGSLTAYTLSRTVTNPLGHEVTERIREVAGPDGVVFALSWSGIHPPDLGRLLGGRLPSPLPFVRGPRILSQPNLELRMGGSVLHAEGSAWDPRRIPPGTNLPAILALP</sequence>
<protein>
    <recommendedName>
        <fullName evidence="4">DUF2844 domain-containing protein</fullName>
    </recommendedName>
</protein>
<name>C6HW57_9BACT</name>
<keyword evidence="1" id="KW-1133">Transmembrane helix</keyword>
<accession>C6HW57</accession>
<evidence type="ECO:0000256" key="1">
    <source>
        <dbReference type="SAM" id="Phobius"/>
    </source>
</evidence>
<dbReference type="AlphaFoldDB" id="C6HW57"/>
<dbReference type="InterPro" id="IPR021267">
    <property type="entry name" value="DUF2844"/>
</dbReference>